<dbReference type="InterPro" id="IPR002401">
    <property type="entry name" value="Cyt_P450_E_grp-I"/>
</dbReference>
<keyword evidence="9 14" id="KW-0560">Oxidoreductase</keyword>
<evidence type="ECO:0000256" key="11">
    <source>
        <dbReference type="ARBA" id="ARBA00023033"/>
    </source>
</evidence>
<dbReference type="PROSITE" id="PS00086">
    <property type="entry name" value="CYTOCHROME_P450"/>
    <property type="match status" value="1"/>
</dbReference>
<organism evidence="15 16">
    <name type="scientific">Marasmius crinis-equi</name>
    <dbReference type="NCBI Taxonomy" id="585013"/>
    <lineage>
        <taxon>Eukaryota</taxon>
        <taxon>Fungi</taxon>
        <taxon>Dikarya</taxon>
        <taxon>Basidiomycota</taxon>
        <taxon>Agaricomycotina</taxon>
        <taxon>Agaricomycetes</taxon>
        <taxon>Agaricomycetidae</taxon>
        <taxon>Agaricales</taxon>
        <taxon>Marasmiineae</taxon>
        <taxon>Marasmiaceae</taxon>
        <taxon>Marasmius</taxon>
    </lineage>
</organism>
<dbReference type="InterPro" id="IPR036396">
    <property type="entry name" value="Cyt_P450_sf"/>
</dbReference>
<evidence type="ECO:0000256" key="8">
    <source>
        <dbReference type="ARBA" id="ARBA00022989"/>
    </source>
</evidence>
<dbReference type="PANTHER" id="PTHR46300:SF2">
    <property type="entry name" value="CYTOCHROME P450 MONOOXYGENASE ALNH-RELATED"/>
    <property type="match status" value="1"/>
</dbReference>
<evidence type="ECO:0000256" key="14">
    <source>
        <dbReference type="RuleBase" id="RU000461"/>
    </source>
</evidence>
<keyword evidence="8" id="KW-1133">Transmembrane helix</keyword>
<gene>
    <name evidence="15" type="ORF">V5O48_015634</name>
</gene>
<evidence type="ECO:0000256" key="5">
    <source>
        <dbReference type="ARBA" id="ARBA00022617"/>
    </source>
</evidence>
<evidence type="ECO:0000313" key="16">
    <source>
        <dbReference type="Proteomes" id="UP001465976"/>
    </source>
</evidence>
<dbReference type="InterPro" id="IPR017972">
    <property type="entry name" value="Cyt_P450_CS"/>
</dbReference>
<dbReference type="Pfam" id="PF00067">
    <property type="entry name" value="p450"/>
    <property type="match status" value="1"/>
</dbReference>
<dbReference type="Proteomes" id="UP001465976">
    <property type="component" value="Unassembled WGS sequence"/>
</dbReference>
<evidence type="ECO:0000256" key="1">
    <source>
        <dbReference type="ARBA" id="ARBA00001971"/>
    </source>
</evidence>
<protein>
    <recommendedName>
        <fullName evidence="17">Cytochrome P450</fullName>
    </recommendedName>
</protein>
<evidence type="ECO:0000256" key="7">
    <source>
        <dbReference type="ARBA" id="ARBA00022723"/>
    </source>
</evidence>
<evidence type="ECO:0000256" key="10">
    <source>
        <dbReference type="ARBA" id="ARBA00023004"/>
    </source>
</evidence>
<dbReference type="SUPFAM" id="SSF48264">
    <property type="entry name" value="Cytochrome P450"/>
    <property type="match status" value="1"/>
</dbReference>
<dbReference type="PANTHER" id="PTHR46300">
    <property type="entry name" value="P450, PUTATIVE (EUROFUNG)-RELATED-RELATED"/>
    <property type="match status" value="1"/>
</dbReference>
<dbReference type="EMBL" id="JBAHYK010001915">
    <property type="protein sequence ID" value="KAL0566381.1"/>
    <property type="molecule type" value="Genomic_DNA"/>
</dbReference>
<keyword evidence="10 14" id="KW-0408">Iron</keyword>
<name>A0ABR3EUA5_9AGAR</name>
<keyword evidence="7 14" id="KW-0479">Metal-binding</keyword>
<keyword evidence="13" id="KW-0325">Glycoprotein</keyword>
<keyword evidence="16" id="KW-1185">Reference proteome</keyword>
<dbReference type="InterPro" id="IPR050364">
    <property type="entry name" value="Cytochrome_P450_fung"/>
</dbReference>
<evidence type="ECO:0000256" key="4">
    <source>
        <dbReference type="ARBA" id="ARBA00010617"/>
    </source>
</evidence>
<comment type="pathway">
    <text evidence="3">Secondary metabolite biosynthesis.</text>
</comment>
<keyword evidence="6" id="KW-0812">Transmembrane</keyword>
<proteinExistence type="inferred from homology"/>
<dbReference type="PRINTS" id="PR00463">
    <property type="entry name" value="EP450I"/>
</dbReference>
<comment type="similarity">
    <text evidence="4 14">Belongs to the cytochrome P450 family.</text>
</comment>
<evidence type="ECO:0000256" key="13">
    <source>
        <dbReference type="ARBA" id="ARBA00023180"/>
    </source>
</evidence>
<evidence type="ECO:0000256" key="2">
    <source>
        <dbReference type="ARBA" id="ARBA00004167"/>
    </source>
</evidence>
<comment type="caution">
    <text evidence="15">The sequence shown here is derived from an EMBL/GenBank/DDBJ whole genome shotgun (WGS) entry which is preliminary data.</text>
</comment>
<comment type="cofactor">
    <cofactor evidence="1">
        <name>heme</name>
        <dbReference type="ChEBI" id="CHEBI:30413"/>
    </cofactor>
</comment>
<dbReference type="InterPro" id="IPR001128">
    <property type="entry name" value="Cyt_P450"/>
</dbReference>
<keyword evidence="12" id="KW-0472">Membrane</keyword>
<evidence type="ECO:0008006" key="17">
    <source>
        <dbReference type="Google" id="ProtNLM"/>
    </source>
</evidence>
<dbReference type="Gene3D" id="1.10.630.10">
    <property type="entry name" value="Cytochrome P450"/>
    <property type="match status" value="1"/>
</dbReference>
<evidence type="ECO:0000256" key="12">
    <source>
        <dbReference type="ARBA" id="ARBA00023136"/>
    </source>
</evidence>
<sequence>MSSIIYGLSPRLDSEDPNIRRSSALVTDTVAAATPGAYLVEYFTWMKYLPRWMCSWRRYAEGYFRSQCEYFEGLFTDVETRTKEGTQQKCVASNWIENRAKYGMTDREAAWCATTLYTAGGETTSAQLAWLIEAMVLYPETQRKAQEEIDKVVGRDRMPTSQDLSILPYVSALVTEVMRWRGVAPLSIPHRLNTDDSYEGFYIPKDTVVIPNVWALNHDPDVWGPDPDVFRPERHLDKETDQLKKPLPDTHGDSHVTFGFGRRVCVGKHVANNSLLIGAVCLLWAMSFSPNDDESGKPILPDTFAWIDGSLAL</sequence>
<evidence type="ECO:0000256" key="3">
    <source>
        <dbReference type="ARBA" id="ARBA00005179"/>
    </source>
</evidence>
<reference evidence="15 16" key="1">
    <citation type="submission" date="2024-02" db="EMBL/GenBank/DDBJ databases">
        <title>A draft genome for the cacao thread blight pathogen Marasmius crinis-equi.</title>
        <authorList>
            <person name="Cohen S.P."/>
            <person name="Baruah I.K."/>
            <person name="Amoako-Attah I."/>
            <person name="Bukari Y."/>
            <person name="Meinhardt L.W."/>
            <person name="Bailey B.A."/>
        </authorList>
    </citation>
    <scope>NUCLEOTIDE SEQUENCE [LARGE SCALE GENOMIC DNA]</scope>
    <source>
        <strain evidence="15 16">GH-76</strain>
    </source>
</reference>
<comment type="subcellular location">
    <subcellularLocation>
        <location evidence="2">Membrane</location>
        <topology evidence="2">Single-pass membrane protein</topology>
    </subcellularLocation>
</comment>
<dbReference type="PRINTS" id="PR00385">
    <property type="entry name" value="P450"/>
</dbReference>
<keyword evidence="11 14" id="KW-0503">Monooxygenase</keyword>
<accession>A0ABR3EUA5</accession>
<keyword evidence="5 14" id="KW-0349">Heme</keyword>
<evidence type="ECO:0000256" key="9">
    <source>
        <dbReference type="ARBA" id="ARBA00023002"/>
    </source>
</evidence>
<evidence type="ECO:0000313" key="15">
    <source>
        <dbReference type="EMBL" id="KAL0566381.1"/>
    </source>
</evidence>
<evidence type="ECO:0000256" key="6">
    <source>
        <dbReference type="ARBA" id="ARBA00022692"/>
    </source>
</evidence>